<comment type="caution">
    <text evidence="2">The sequence shown here is derived from an EMBL/GenBank/DDBJ whole genome shotgun (WGS) entry which is preliminary data.</text>
</comment>
<dbReference type="EMBL" id="SMNA01000005">
    <property type="protein sequence ID" value="TDE93912.1"/>
    <property type="molecule type" value="Genomic_DNA"/>
</dbReference>
<name>A0ABY2E2R7_9MICO</name>
<dbReference type="SUPFAM" id="SSF54593">
    <property type="entry name" value="Glyoxalase/Bleomycin resistance protein/Dihydroxybiphenyl dioxygenase"/>
    <property type="match status" value="1"/>
</dbReference>
<dbReference type="PANTHER" id="PTHR36503">
    <property type="entry name" value="BLR2520 PROTEIN"/>
    <property type="match status" value="1"/>
</dbReference>
<organism evidence="2 3">
    <name type="scientific">Occultella glacieicola</name>
    <dbReference type="NCBI Taxonomy" id="2518684"/>
    <lineage>
        <taxon>Bacteria</taxon>
        <taxon>Bacillati</taxon>
        <taxon>Actinomycetota</taxon>
        <taxon>Actinomycetes</taxon>
        <taxon>Micrococcales</taxon>
        <taxon>Ruaniaceae</taxon>
        <taxon>Occultella</taxon>
    </lineage>
</organism>
<dbReference type="InterPro" id="IPR029068">
    <property type="entry name" value="Glyas_Bleomycin-R_OHBP_Dase"/>
</dbReference>
<protein>
    <submittedName>
        <fullName evidence="2">Glyoxalase</fullName>
    </submittedName>
</protein>
<dbReference type="InterPro" id="IPR037523">
    <property type="entry name" value="VOC_core"/>
</dbReference>
<dbReference type="Pfam" id="PF00903">
    <property type="entry name" value="Glyoxalase"/>
    <property type="match status" value="1"/>
</dbReference>
<dbReference type="RefSeq" id="WP_133107638.1">
    <property type="nucleotide sequence ID" value="NZ_SMNA01000005.1"/>
</dbReference>
<evidence type="ECO:0000313" key="3">
    <source>
        <dbReference type="Proteomes" id="UP000504882"/>
    </source>
</evidence>
<gene>
    <name evidence="2" type="ORF">EXU48_10605</name>
</gene>
<accession>A0ABY2E2R7</accession>
<dbReference type="Gene3D" id="3.10.180.10">
    <property type="entry name" value="2,3-Dihydroxybiphenyl 1,2-Dioxygenase, domain 1"/>
    <property type="match status" value="1"/>
</dbReference>
<dbReference type="InterPro" id="IPR004360">
    <property type="entry name" value="Glyas_Fos-R_dOase_dom"/>
</dbReference>
<sequence length="135" mass="14496">MVAVGQVNLVVADLERSRSFYERLGIAFVTRNRRGDGPAEAWVSTNTGIPVVLHSTGFASWWDATAPQPAPGGPQVDLVLDSAERLDALVAEFESAGTPIVKAPTDMPWGQRLAILRDPDGHRIGLKAPLDAQRA</sequence>
<evidence type="ECO:0000313" key="2">
    <source>
        <dbReference type="EMBL" id="TDE93912.1"/>
    </source>
</evidence>
<dbReference type="PROSITE" id="PS51819">
    <property type="entry name" value="VOC"/>
    <property type="match status" value="1"/>
</dbReference>
<evidence type="ECO:0000259" key="1">
    <source>
        <dbReference type="PROSITE" id="PS51819"/>
    </source>
</evidence>
<dbReference type="Proteomes" id="UP000504882">
    <property type="component" value="Unassembled WGS sequence"/>
</dbReference>
<keyword evidence="3" id="KW-1185">Reference proteome</keyword>
<proteinExistence type="predicted"/>
<feature type="domain" description="VOC" evidence="1">
    <location>
        <begin position="3"/>
        <end position="129"/>
    </location>
</feature>
<dbReference type="PANTHER" id="PTHR36503:SF3">
    <property type="entry name" value="BLR0126 PROTEIN"/>
    <property type="match status" value="1"/>
</dbReference>
<reference evidence="2 3" key="1">
    <citation type="submission" date="2019-03" db="EMBL/GenBank/DDBJ databases">
        <title>Genomic features of bacteria from cold environments.</title>
        <authorList>
            <person name="Shen L."/>
        </authorList>
    </citation>
    <scope>NUCLEOTIDE SEQUENCE [LARGE SCALE GENOMIC DNA]</scope>
    <source>
        <strain evidence="3">T3246-1</strain>
    </source>
</reference>